<dbReference type="AlphaFoldDB" id="A0A251SA24"/>
<evidence type="ECO:0000313" key="2">
    <source>
        <dbReference type="EMBL" id="KAF5765513.1"/>
    </source>
</evidence>
<evidence type="ECO:0000313" key="4">
    <source>
        <dbReference type="Proteomes" id="UP000215914"/>
    </source>
</evidence>
<evidence type="ECO:0000256" key="1">
    <source>
        <dbReference type="SAM" id="MobiDB-lite"/>
    </source>
</evidence>
<organism evidence="3 4">
    <name type="scientific">Helianthus annuus</name>
    <name type="common">Common sunflower</name>
    <dbReference type="NCBI Taxonomy" id="4232"/>
    <lineage>
        <taxon>Eukaryota</taxon>
        <taxon>Viridiplantae</taxon>
        <taxon>Streptophyta</taxon>
        <taxon>Embryophyta</taxon>
        <taxon>Tracheophyta</taxon>
        <taxon>Spermatophyta</taxon>
        <taxon>Magnoliopsida</taxon>
        <taxon>eudicotyledons</taxon>
        <taxon>Gunneridae</taxon>
        <taxon>Pentapetalae</taxon>
        <taxon>asterids</taxon>
        <taxon>campanulids</taxon>
        <taxon>Asterales</taxon>
        <taxon>Asteraceae</taxon>
        <taxon>Asteroideae</taxon>
        <taxon>Heliantheae alliance</taxon>
        <taxon>Heliantheae</taxon>
        <taxon>Helianthus</taxon>
    </lineage>
</organism>
<protein>
    <submittedName>
        <fullName evidence="3">Uncharacterized protein</fullName>
    </submittedName>
</protein>
<dbReference type="Proteomes" id="UP000215914">
    <property type="component" value="Chromosome 15"/>
</dbReference>
<sequence>MMTQTLIVQLIVVLNSTNDLILLLRGHLQSDNKRRGTSPSPPLPPYLDRHGGHSSSPQKSSPFTSFKRFCTDNRGYDGRGRPC</sequence>
<dbReference type="InParanoid" id="A0A251SA24"/>
<reference evidence="2" key="3">
    <citation type="submission" date="2020-06" db="EMBL/GenBank/DDBJ databases">
        <title>Helianthus annuus Genome sequencing and assembly Release 2.</title>
        <authorList>
            <person name="Gouzy J."/>
            <person name="Langlade N."/>
            <person name="Munos S."/>
        </authorList>
    </citation>
    <scope>NUCLEOTIDE SEQUENCE</scope>
    <source>
        <tissue evidence="2">Leaves</tissue>
    </source>
</reference>
<gene>
    <name evidence="3" type="ORF">HannXRQ_Chr15g0485801</name>
    <name evidence="2" type="ORF">HanXRQr2_Chr15g0704621</name>
</gene>
<feature type="compositionally biased region" description="Low complexity" evidence="1">
    <location>
        <begin position="54"/>
        <end position="67"/>
    </location>
</feature>
<keyword evidence="4" id="KW-1185">Reference proteome</keyword>
<dbReference type="Gramene" id="mRNA:HanXRQr2_Chr15g0704621">
    <property type="protein sequence ID" value="CDS:HanXRQr2_Chr15g0704621.1"/>
    <property type="gene ID" value="HanXRQr2_Chr15g0704621"/>
</dbReference>
<name>A0A251SA24_HELAN</name>
<dbReference type="EMBL" id="CM007904">
    <property type="protein sequence ID" value="OTF95684.1"/>
    <property type="molecule type" value="Genomic_DNA"/>
</dbReference>
<accession>A0A251SA24</accession>
<reference evidence="3" key="2">
    <citation type="submission" date="2017-02" db="EMBL/GenBank/DDBJ databases">
        <title>Sunflower complete genome.</title>
        <authorList>
            <person name="Langlade N."/>
            <person name="Munos S."/>
        </authorList>
    </citation>
    <scope>NUCLEOTIDE SEQUENCE [LARGE SCALE GENOMIC DNA]</scope>
    <source>
        <tissue evidence="3">Leaves</tissue>
    </source>
</reference>
<feature type="region of interest" description="Disordered" evidence="1">
    <location>
        <begin position="27"/>
        <end position="83"/>
    </location>
</feature>
<proteinExistence type="predicted"/>
<reference evidence="2 4" key="1">
    <citation type="journal article" date="2017" name="Nature">
        <title>The sunflower genome provides insights into oil metabolism, flowering and Asterid evolution.</title>
        <authorList>
            <person name="Badouin H."/>
            <person name="Gouzy J."/>
            <person name="Grassa C.J."/>
            <person name="Murat F."/>
            <person name="Staton S.E."/>
            <person name="Cottret L."/>
            <person name="Lelandais-Briere C."/>
            <person name="Owens G.L."/>
            <person name="Carrere S."/>
            <person name="Mayjonade B."/>
            <person name="Legrand L."/>
            <person name="Gill N."/>
            <person name="Kane N.C."/>
            <person name="Bowers J.E."/>
            <person name="Hubner S."/>
            <person name="Bellec A."/>
            <person name="Berard A."/>
            <person name="Berges H."/>
            <person name="Blanchet N."/>
            <person name="Boniface M.C."/>
            <person name="Brunel D."/>
            <person name="Catrice O."/>
            <person name="Chaidir N."/>
            <person name="Claudel C."/>
            <person name="Donnadieu C."/>
            <person name="Faraut T."/>
            <person name="Fievet G."/>
            <person name="Helmstetter N."/>
            <person name="King M."/>
            <person name="Knapp S.J."/>
            <person name="Lai Z."/>
            <person name="Le Paslier M.C."/>
            <person name="Lippi Y."/>
            <person name="Lorenzon L."/>
            <person name="Mandel J.R."/>
            <person name="Marage G."/>
            <person name="Marchand G."/>
            <person name="Marquand E."/>
            <person name="Bret-Mestries E."/>
            <person name="Morien E."/>
            <person name="Nambeesan S."/>
            <person name="Nguyen T."/>
            <person name="Pegot-Espagnet P."/>
            <person name="Pouilly N."/>
            <person name="Raftis F."/>
            <person name="Sallet E."/>
            <person name="Schiex T."/>
            <person name="Thomas J."/>
            <person name="Vandecasteele C."/>
            <person name="Vares D."/>
            <person name="Vear F."/>
            <person name="Vautrin S."/>
            <person name="Crespi M."/>
            <person name="Mangin B."/>
            <person name="Burke J.M."/>
            <person name="Salse J."/>
            <person name="Munos S."/>
            <person name="Vincourt P."/>
            <person name="Rieseberg L.H."/>
            <person name="Langlade N.B."/>
        </authorList>
    </citation>
    <scope>NUCLEOTIDE SEQUENCE [LARGE SCALE GENOMIC DNA]</scope>
    <source>
        <strain evidence="4">cv. SF193</strain>
        <tissue evidence="2">Leaves</tissue>
    </source>
</reference>
<evidence type="ECO:0000313" key="3">
    <source>
        <dbReference type="EMBL" id="OTF95684.1"/>
    </source>
</evidence>
<dbReference type="EMBL" id="MNCJ02000330">
    <property type="protein sequence ID" value="KAF5765513.1"/>
    <property type="molecule type" value="Genomic_DNA"/>
</dbReference>
<feature type="compositionally biased region" description="Basic and acidic residues" evidence="1">
    <location>
        <begin position="69"/>
        <end position="83"/>
    </location>
</feature>